<evidence type="ECO:0000313" key="2">
    <source>
        <dbReference type="Proteomes" id="UP000821845"/>
    </source>
</evidence>
<dbReference type="Proteomes" id="UP000821845">
    <property type="component" value="Chromosome 4"/>
</dbReference>
<keyword evidence="2" id="KW-1185">Reference proteome</keyword>
<sequence>MRRETRFNGCSPISVDINLLSFGAVKLRSCCAVAFLEMSSPGPSVKKKRRQFSLKEKVDILTELKAGKKQVDICRERDIAPSTVATILKDQEKNVKLQNHSWLPQENACGWATTKPSTTPSSHGLRVPDNTVCPCQALLFKERRDSSRSLWAPPASTQVPDGSIGSGKGMESCGKSRAGKKRRPMPKVRLPGGTSAFRKSSRRSVQTTFSTPTKRRAFINCYLIRQ</sequence>
<gene>
    <name evidence="1" type="ORF">HPB50_016334</name>
</gene>
<name>A0ACB7SKA3_HYAAI</name>
<accession>A0ACB7SKA3</accession>
<dbReference type="EMBL" id="CM023484">
    <property type="protein sequence ID" value="KAH6933562.1"/>
    <property type="molecule type" value="Genomic_DNA"/>
</dbReference>
<proteinExistence type="predicted"/>
<organism evidence="1 2">
    <name type="scientific">Hyalomma asiaticum</name>
    <name type="common">Tick</name>
    <dbReference type="NCBI Taxonomy" id="266040"/>
    <lineage>
        <taxon>Eukaryota</taxon>
        <taxon>Metazoa</taxon>
        <taxon>Ecdysozoa</taxon>
        <taxon>Arthropoda</taxon>
        <taxon>Chelicerata</taxon>
        <taxon>Arachnida</taxon>
        <taxon>Acari</taxon>
        <taxon>Parasitiformes</taxon>
        <taxon>Ixodida</taxon>
        <taxon>Ixodoidea</taxon>
        <taxon>Ixodidae</taxon>
        <taxon>Hyalomminae</taxon>
        <taxon>Hyalomma</taxon>
    </lineage>
</organism>
<reference evidence="1" key="1">
    <citation type="submission" date="2020-05" db="EMBL/GenBank/DDBJ databases">
        <title>Large-scale comparative analyses of tick genomes elucidate their genetic diversity and vector capacities.</title>
        <authorList>
            <person name="Jia N."/>
            <person name="Wang J."/>
            <person name="Shi W."/>
            <person name="Du L."/>
            <person name="Sun Y."/>
            <person name="Zhan W."/>
            <person name="Jiang J."/>
            <person name="Wang Q."/>
            <person name="Zhang B."/>
            <person name="Ji P."/>
            <person name="Sakyi L.B."/>
            <person name="Cui X."/>
            <person name="Yuan T."/>
            <person name="Jiang B."/>
            <person name="Yang W."/>
            <person name="Lam T.T.-Y."/>
            <person name="Chang Q."/>
            <person name="Ding S."/>
            <person name="Wang X."/>
            <person name="Zhu J."/>
            <person name="Ruan X."/>
            <person name="Zhao L."/>
            <person name="Wei J."/>
            <person name="Que T."/>
            <person name="Du C."/>
            <person name="Cheng J."/>
            <person name="Dai P."/>
            <person name="Han X."/>
            <person name="Huang E."/>
            <person name="Gao Y."/>
            <person name="Liu J."/>
            <person name="Shao H."/>
            <person name="Ye R."/>
            <person name="Li L."/>
            <person name="Wei W."/>
            <person name="Wang X."/>
            <person name="Wang C."/>
            <person name="Yang T."/>
            <person name="Huo Q."/>
            <person name="Li W."/>
            <person name="Guo W."/>
            <person name="Chen H."/>
            <person name="Zhou L."/>
            <person name="Ni X."/>
            <person name="Tian J."/>
            <person name="Zhou Y."/>
            <person name="Sheng Y."/>
            <person name="Liu T."/>
            <person name="Pan Y."/>
            <person name="Xia L."/>
            <person name="Li J."/>
            <person name="Zhao F."/>
            <person name="Cao W."/>
        </authorList>
    </citation>
    <scope>NUCLEOTIDE SEQUENCE</scope>
    <source>
        <strain evidence="1">Hyas-2018</strain>
    </source>
</reference>
<evidence type="ECO:0000313" key="1">
    <source>
        <dbReference type="EMBL" id="KAH6933562.1"/>
    </source>
</evidence>
<comment type="caution">
    <text evidence="1">The sequence shown here is derived from an EMBL/GenBank/DDBJ whole genome shotgun (WGS) entry which is preliminary data.</text>
</comment>
<protein>
    <submittedName>
        <fullName evidence="1">Uncharacterized protein</fullName>
    </submittedName>
</protein>